<keyword evidence="12 13" id="KW-0807">Transducer</keyword>
<dbReference type="InterPro" id="IPR052921">
    <property type="entry name" value="GPCR1_Superfamily_Member"/>
</dbReference>
<dbReference type="InterPro" id="IPR017452">
    <property type="entry name" value="GPCR_Rhodpsn_7TM"/>
</dbReference>
<dbReference type="PRINTS" id="PR00245">
    <property type="entry name" value="OLFACTORYR"/>
</dbReference>
<evidence type="ECO:0000256" key="2">
    <source>
        <dbReference type="ARBA" id="ARBA00022475"/>
    </source>
</evidence>
<dbReference type="PANTHER" id="PTHR26451:SF885">
    <property type="entry name" value="OLFACTORY RECEPTOR"/>
    <property type="match status" value="1"/>
</dbReference>
<protein>
    <recommendedName>
        <fullName evidence="14">Olfactory receptor</fullName>
    </recommendedName>
</protein>
<dbReference type="GO" id="GO:0004930">
    <property type="term" value="F:G protein-coupled receptor activity"/>
    <property type="evidence" value="ECO:0007669"/>
    <property type="project" value="UniProtKB-KW"/>
</dbReference>
<dbReference type="FunFam" id="1.20.1070.10:FF:000024">
    <property type="entry name" value="Olfactory receptor"/>
    <property type="match status" value="1"/>
</dbReference>
<keyword evidence="7 13" id="KW-0297">G-protein coupled receptor</keyword>
<dbReference type="Gene3D" id="1.20.1070.10">
    <property type="entry name" value="Rhodopsin 7-helix transmembrane proteins"/>
    <property type="match status" value="1"/>
</dbReference>
<dbReference type="PANTHER" id="PTHR26451">
    <property type="entry name" value="G_PROTEIN_RECEP_F1_2 DOMAIN-CONTAINING PROTEIN"/>
    <property type="match status" value="1"/>
</dbReference>
<evidence type="ECO:0000256" key="6">
    <source>
        <dbReference type="ARBA" id="ARBA00022989"/>
    </source>
</evidence>
<evidence type="ECO:0000256" key="12">
    <source>
        <dbReference type="ARBA" id="ARBA00023224"/>
    </source>
</evidence>
<keyword evidence="6 14" id="KW-1133">Transmembrane helix</keyword>
<evidence type="ECO:0000256" key="7">
    <source>
        <dbReference type="ARBA" id="ARBA00023040"/>
    </source>
</evidence>
<name>A0A2I4D7Q8_AUSLI</name>
<dbReference type="PROSITE" id="PS00237">
    <property type="entry name" value="G_PROTEIN_RECEP_F1_1"/>
    <property type="match status" value="1"/>
</dbReference>
<keyword evidence="16" id="KW-1185">Reference proteome</keyword>
<keyword evidence="4 13" id="KW-0812">Transmembrane</keyword>
<sequence length="293" mass="33105">MSDDMLNQEGSQRMKVISGGRSPGRLFMQAGCQAVCLQNSTGPVVREGGHSLVTTCTGLFPFLLIQILSDVHTISAPLCFLQIYCLYSHVAAEFYNLTILSYDRYLAICFPLQYNSVMTMKKVGALVAAAWIAAFLVVLITVSLSWTLQLCDNIIHKVYCDNYSIVKLACSDITFNNIYGLLTATVFVYVPFTLIFYTYMKIFKVCFSGSKQTRQKTVSTCTPHLASLINFLSGVWFEVLQSRLNMNSVPNIVRIILSLYFLTCPPLFNPLIYGLKLSKIHNLWKSLLYIRWR</sequence>
<evidence type="ECO:0000256" key="9">
    <source>
        <dbReference type="ARBA" id="ARBA00023157"/>
    </source>
</evidence>
<comment type="subcellular location">
    <subcellularLocation>
        <location evidence="1 14">Cell membrane</location>
        <topology evidence="1 14">Multi-pass membrane protein</topology>
    </subcellularLocation>
</comment>
<evidence type="ECO:0000256" key="3">
    <source>
        <dbReference type="ARBA" id="ARBA00022606"/>
    </source>
</evidence>
<dbReference type="KEGG" id="alim:106535741"/>
<feature type="transmembrane region" description="Helical" evidence="14">
    <location>
        <begin position="178"/>
        <end position="200"/>
    </location>
</feature>
<dbReference type="PRINTS" id="PR00237">
    <property type="entry name" value="GPCRRHODOPSN"/>
</dbReference>
<keyword evidence="3 14" id="KW-0716">Sensory transduction</keyword>
<evidence type="ECO:0000256" key="14">
    <source>
        <dbReference type="RuleBase" id="RU363047"/>
    </source>
</evidence>
<evidence type="ECO:0000256" key="10">
    <source>
        <dbReference type="ARBA" id="ARBA00023170"/>
    </source>
</evidence>
<gene>
    <name evidence="17" type="primary">LOC106535741</name>
</gene>
<feature type="domain" description="G-protein coupled receptors family 1 profile" evidence="15">
    <location>
        <begin position="51"/>
        <end position="273"/>
    </location>
</feature>
<accession>A0A2I4D7Q8</accession>
<keyword evidence="11" id="KW-0325">Glycoprotein</keyword>
<evidence type="ECO:0000256" key="1">
    <source>
        <dbReference type="ARBA" id="ARBA00004651"/>
    </source>
</evidence>
<dbReference type="InterPro" id="IPR000276">
    <property type="entry name" value="GPCR_Rhodpsn"/>
</dbReference>
<evidence type="ECO:0000256" key="8">
    <source>
        <dbReference type="ARBA" id="ARBA00023136"/>
    </source>
</evidence>
<organism evidence="16 17">
    <name type="scientific">Austrofundulus limnaeus</name>
    <name type="common">Annual killifish</name>
    <dbReference type="NCBI Taxonomy" id="52670"/>
    <lineage>
        <taxon>Eukaryota</taxon>
        <taxon>Metazoa</taxon>
        <taxon>Chordata</taxon>
        <taxon>Craniata</taxon>
        <taxon>Vertebrata</taxon>
        <taxon>Euteleostomi</taxon>
        <taxon>Actinopterygii</taxon>
        <taxon>Neopterygii</taxon>
        <taxon>Teleostei</taxon>
        <taxon>Neoteleostei</taxon>
        <taxon>Acanthomorphata</taxon>
        <taxon>Ovalentaria</taxon>
        <taxon>Atherinomorphae</taxon>
        <taxon>Cyprinodontiformes</taxon>
        <taxon>Rivulidae</taxon>
        <taxon>Austrofundulus</taxon>
    </lineage>
</organism>
<dbReference type="RefSeq" id="XP_013888269.1">
    <property type="nucleotide sequence ID" value="XM_014032815.1"/>
</dbReference>
<evidence type="ECO:0000259" key="15">
    <source>
        <dbReference type="PROSITE" id="PS50262"/>
    </source>
</evidence>
<keyword evidence="2 14" id="KW-1003">Cell membrane</keyword>
<dbReference type="SUPFAM" id="SSF81321">
    <property type="entry name" value="Family A G protein-coupled receptor-like"/>
    <property type="match status" value="1"/>
</dbReference>
<dbReference type="GO" id="GO:0005886">
    <property type="term" value="C:plasma membrane"/>
    <property type="evidence" value="ECO:0007669"/>
    <property type="project" value="UniProtKB-SubCell"/>
</dbReference>
<dbReference type="InParanoid" id="A0A2I4D7Q8"/>
<feature type="transmembrane region" description="Helical" evidence="14">
    <location>
        <begin position="123"/>
        <end position="146"/>
    </location>
</feature>
<dbReference type="AlphaFoldDB" id="A0A2I4D7Q8"/>
<dbReference type="PROSITE" id="PS50262">
    <property type="entry name" value="G_PROTEIN_RECEP_F1_2"/>
    <property type="match status" value="1"/>
</dbReference>
<keyword evidence="5 14" id="KW-0552">Olfaction</keyword>
<evidence type="ECO:0000313" key="17">
    <source>
        <dbReference type="RefSeq" id="XP_013888269.1"/>
    </source>
</evidence>
<keyword evidence="9" id="KW-1015">Disulfide bond</keyword>
<reference evidence="17" key="1">
    <citation type="submission" date="2025-08" db="UniProtKB">
        <authorList>
            <consortium name="RefSeq"/>
        </authorList>
    </citation>
    <scope>IDENTIFICATION</scope>
    <source>
        <strain evidence="17">Quisiro</strain>
        <tissue evidence="17">Liver</tissue>
    </source>
</reference>
<keyword evidence="8 14" id="KW-0472">Membrane</keyword>
<comment type="similarity">
    <text evidence="13">Belongs to the G-protein coupled receptor 1 family.</text>
</comment>
<dbReference type="GO" id="GO:0005549">
    <property type="term" value="F:odorant binding"/>
    <property type="evidence" value="ECO:0007669"/>
    <property type="project" value="TreeGrafter"/>
</dbReference>
<feature type="transmembrane region" description="Helical" evidence="14">
    <location>
        <begin position="221"/>
        <end position="240"/>
    </location>
</feature>
<comment type="caution">
    <text evidence="14">Lacks conserved residue(s) required for the propagation of feature annotation.</text>
</comment>
<dbReference type="InterPro" id="IPR000725">
    <property type="entry name" value="Olfact_rcpt"/>
</dbReference>
<evidence type="ECO:0000256" key="13">
    <source>
        <dbReference type="RuleBase" id="RU000688"/>
    </source>
</evidence>
<keyword evidence="10 13" id="KW-0675">Receptor</keyword>
<feature type="transmembrane region" description="Helical" evidence="14">
    <location>
        <begin position="252"/>
        <end position="275"/>
    </location>
</feature>
<dbReference type="GO" id="GO:0004984">
    <property type="term" value="F:olfactory receptor activity"/>
    <property type="evidence" value="ECO:0007669"/>
    <property type="project" value="InterPro"/>
</dbReference>
<dbReference type="GeneID" id="106535741"/>
<dbReference type="OrthoDB" id="6147321at2759"/>
<evidence type="ECO:0000256" key="11">
    <source>
        <dbReference type="ARBA" id="ARBA00023180"/>
    </source>
</evidence>
<evidence type="ECO:0000313" key="16">
    <source>
        <dbReference type="Proteomes" id="UP000192220"/>
    </source>
</evidence>
<evidence type="ECO:0000256" key="5">
    <source>
        <dbReference type="ARBA" id="ARBA00022725"/>
    </source>
</evidence>
<proteinExistence type="inferred from homology"/>
<dbReference type="Proteomes" id="UP000192220">
    <property type="component" value="Unplaced"/>
</dbReference>
<evidence type="ECO:0000256" key="4">
    <source>
        <dbReference type="ARBA" id="ARBA00022692"/>
    </source>
</evidence>
<dbReference type="Pfam" id="PF13853">
    <property type="entry name" value="7tm_4"/>
    <property type="match status" value="1"/>
</dbReference>